<name>Q24ZD5_DESHY</name>
<protein>
    <submittedName>
        <fullName evidence="1">Uncharacterized protein</fullName>
    </submittedName>
</protein>
<dbReference type="STRING" id="138119.DSY0818"/>
<accession>Q24ZD5</accession>
<organism evidence="1 2">
    <name type="scientific">Desulfitobacterium hafniense (strain Y51)</name>
    <dbReference type="NCBI Taxonomy" id="138119"/>
    <lineage>
        <taxon>Bacteria</taxon>
        <taxon>Bacillati</taxon>
        <taxon>Bacillota</taxon>
        <taxon>Clostridia</taxon>
        <taxon>Eubacteriales</taxon>
        <taxon>Desulfitobacteriaceae</taxon>
        <taxon>Desulfitobacterium</taxon>
    </lineage>
</organism>
<evidence type="ECO:0000313" key="1">
    <source>
        <dbReference type="EMBL" id="BAE82607.1"/>
    </source>
</evidence>
<reference evidence="1 2" key="1">
    <citation type="journal article" date="2006" name="J. Bacteriol.">
        <title>Complete genome sequence of the dehalorespiring bacterium Desulfitobacterium hafniense Y51 and comparison with Dehalococcoides ethenogenes 195.</title>
        <authorList>
            <person name="Nonaka H."/>
            <person name="Keresztes G."/>
            <person name="Shinoda Y."/>
            <person name="Ikenaga Y."/>
            <person name="Abe M."/>
            <person name="Naito K."/>
            <person name="Inatomi K."/>
            <person name="Furukawa K."/>
            <person name="Inui M."/>
            <person name="Yukawa H."/>
        </authorList>
    </citation>
    <scope>NUCLEOTIDE SEQUENCE [LARGE SCALE GENOMIC DNA]</scope>
    <source>
        <strain evidence="1 2">Y51</strain>
    </source>
</reference>
<dbReference type="HOGENOM" id="CLU_1452265_0_0_9"/>
<keyword evidence="2" id="KW-1185">Reference proteome</keyword>
<evidence type="ECO:0000313" key="2">
    <source>
        <dbReference type="Proteomes" id="UP000001946"/>
    </source>
</evidence>
<sequence>MLFTQIQGYRFGLVPAMDYLQYSGISTCNFRISTLQHSVLLSYNKQLSTLNIKIKTSIVGVIDNKPEQKEFDSLKVNVQILVNELLNQDKPWLIQEGRYSHIVVRFKWKEGDSNYCVLCMEADSSMWAFSNADYLFLETAWRIVKSSLEQYSRKNVFRFFQDSAIIVSSGQAVNQGGGANDKENKV</sequence>
<proteinExistence type="predicted"/>
<dbReference type="EMBL" id="AP008230">
    <property type="protein sequence ID" value="BAE82607.1"/>
    <property type="molecule type" value="Genomic_DNA"/>
</dbReference>
<dbReference type="Proteomes" id="UP000001946">
    <property type="component" value="Chromosome"/>
</dbReference>
<dbReference type="KEGG" id="dsy:DSY0818"/>
<dbReference type="AlphaFoldDB" id="Q24ZD5"/>
<gene>
    <name evidence="1" type="ordered locus">DSY0818</name>
</gene>